<dbReference type="Gene3D" id="3.30.450.20">
    <property type="entry name" value="PAS domain"/>
    <property type="match status" value="3"/>
</dbReference>
<evidence type="ECO:0000313" key="5">
    <source>
        <dbReference type="EMBL" id="MDG2991796.1"/>
    </source>
</evidence>
<feature type="transmembrane region" description="Helical" evidence="1">
    <location>
        <begin position="75"/>
        <end position="100"/>
    </location>
</feature>
<feature type="transmembrane region" description="Helical" evidence="1">
    <location>
        <begin position="46"/>
        <end position="63"/>
    </location>
</feature>
<dbReference type="SMART" id="SM00267">
    <property type="entry name" value="GGDEF"/>
    <property type="match status" value="1"/>
</dbReference>
<feature type="transmembrane region" description="Helical" evidence="1">
    <location>
        <begin position="148"/>
        <end position="168"/>
    </location>
</feature>
<feature type="transmembrane region" description="Helical" evidence="1">
    <location>
        <begin position="221"/>
        <end position="239"/>
    </location>
</feature>
<dbReference type="Gene3D" id="3.20.20.450">
    <property type="entry name" value="EAL domain"/>
    <property type="match status" value="1"/>
</dbReference>
<dbReference type="InterPro" id="IPR000160">
    <property type="entry name" value="GGDEF_dom"/>
</dbReference>
<evidence type="ECO:0000313" key="6">
    <source>
        <dbReference type="Proteomes" id="UP001154265"/>
    </source>
</evidence>
<dbReference type="CDD" id="cd01949">
    <property type="entry name" value="GGDEF"/>
    <property type="match status" value="1"/>
</dbReference>
<evidence type="ECO:0000256" key="1">
    <source>
        <dbReference type="SAM" id="Phobius"/>
    </source>
</evidence>
<dbReference type="SMART" id="SM00052">
    <property type="entry name" value="EAL"/>
    <property type="match status" value="1"/>
</dbReference>
<dbReference type="PROSITE" id="PS50887">
    <property type="entry name" value="GGDEF"/>
    <property type="match status" value="1"/>
</dbReference>
<feature type="transmembrane region" description="Helical" evidence="1">
    <location>
        <begin position="180"/>
        <end position="200"/>
    </location>
</feature>
<feature type="domain" description="PAC" evidence="2">
    <location>
        <begin position="648"/>
        <end position="700"/>
    </location>
</feature>
<keyword evidence="1" id="KW-1133">Transmembrane helix</keyword>
<dbReference type="NCBIfam" id="TIGR00254">
    <property type="entry name" value="GGDEF"/>
    <property type="match status" value="1"/>
</dbReference>
<dbReference type="CDD" id="cd01948">
    <property type="entry name" value="EAL"/>
    <property type="match status" value="1"/>
</dbReference>
<dbReference type="InterPro" id="IPR035965">
    <property type="entry name" value="PAS-like_dom_sf"/>
</dbReference>
<name>A0ABT6F1R6_9SYNE</name>
<dbReference type="PANTHER" id="PTHR44757">
    <property type="entry name" value="DIGUANYLATE CYCLASE DGCP"/>
    <property type="match status" value="1"/>
</dbReference>
<dbReference type="Gene3D" id="3.30.70.270">
    <property type="match status" value="1"/>
</dbReference>
<evidence type="ECO:0000259" key="2">
    <source>
        <dbReference type="PROSITE" id="PS50113"/>
    </source>
</evidence>
<dbReference type="InterPro" id="IPR001610">
    <property type="entry name" value="PAC"/>
</dbReference>
<reference evidence="5" key="2">
    <citation type="submission" date="2022-01" db="EMBL/GenBank/DDBJ databases">
        <authorList>
            <person name="Zivanovic Y."/>
            <person name="Moreira D."/>
            <person name="Lopez-Garcia P."/>
        </authorList>
    </citation>
    <scope>NUCLEOTIDE SEQUENCE</scope>
    <source>
        <strain evidence="5">G9</strain>
    </source>
</reference>
<dbReference type="Proteomes" id="UP001154265">
    <property type="component" value="Unassembled WGS sequence"/>
</dbReference>
<feature type="domain" description="PAC" evidence="2">
    <location>
        <begin position="524"/>
        <end position="576"/>
    </location>
</feature>
<dbReference type="PANTHER" id="PTHR44757:SF2">
    <property type="entry name" value="BIOFILM ARCHITECTURE MAINTENANCE PROTEIN MBAA"/>
    <property type="match status" value="1"/>
</dbReference>
<accession>A0ABT6F1R6</accession>
<dbReference type="InterPro" id="IPR029787">
    <property type="entry name" value="Nucleotide_cyclase"/>
</dbReference>
<dbReference type="InterPro" id="IPR013656">
    <property type="entry name" value="PAS_4"/>
</dbReference>
<dbReference type="RefSeq" id="WP_277867724.1">
    <property type="nucleotide sequence ID" value="NZ_JAKKUT010000005.1"/>
</dbReference>
<dbReference type="InterPro" id="IPR043128">
    <property type="entry name" value="Rev_trsase/Diguanyl_cyclase"/>
</dbReference>
<dbReference type="InterPro" id="IPR001633">
    <property type="entry name" value="EAL_dom"/>
</dbReference>
<evidence type="ECO:0000259" key="4">
    <source>
        <dbReference type="PROSITE" id="PS50887"/>
    </source>
</evidence>
<reference evidence="5" key="1">
    <citation type="journal article" date="2022" name="Genome Biol. Evol.">
        <title>A New Gene Family Diagnostic for Intracellular Biomineralization of Amorphous Ca Carbonates by Cyanobacteria.</title>
        <authorList>
            <person name="Benzerara K."/>
            <person name="Duprat E."/>
            <person name="Bitard-Feildel T."/>
            <person name="Caumes G."/>
            <person name="Cassier-Chauvat C."/>
            <person name="Chauvat F."/>
            <person name="Dezi M."/>
            <person name="Diop S.I."/>
            <person name="Gaschignard G."/>
            <person name="Gorgen S."/>
            <person name="Gugger M."/>
            <person name="Lopez-Garcia P."/>
            <person name="Millet M."/>
            <person name="Skouri-Panet F."/>
            <person name="Moreira D."/>
            <person name="Callebaut I."/>
        </authorList>
    </citation>
    <scope>NUCLEOTIDE SEQUENCE</scope>
    <source>
        <strain evidence="5">G9</strain>
    </source>
</reference>
<dbReference type="SMART" id="SM00091">
    <property type="entry name" value="PAS"/>
    <property type="match status" value="2"/>
</dbReference>
<keyword evidence="1" id="KW-0472">Membrane</keyword>
<dbReference type="Pfam" id="PF08448">
    <property type="entry name" value="PAS_4"/>
    <property type="match status" value="1"/>
</dbReference>
<organism evidence="5 6">
    <name type="scientific">Candidatus Synechococcus calcipolaris G9</name>
    <dbReference type="NCBI Taxonomy" id="1497997"/>
    <lineage>
        <taxon>Bacteria</taxon>
        <taxon>Bacillati</taxon>
        <taxon>Cyanobacteriota</taxon>
        <taxon>Cyanophyceae</taxon>
        <taxon>Synechococcales</taxon>
        <taxon>Synechococcaceae</taxon>
        <taxon>Synechococcus</taxon>
    </lineage>
</organism>
<keyword evidence="6" id="KW-1185">Reference proteome</keyword>
<comment type="caution">
    <text evidence="5">The sequence shown here is derived from an EMBL/GenBank/DDBJ whole genome shotgun (WGS) entry which is preliminary data.</text>
</comment>
<dbReference type="InterPro" id="IPR000700">
    <property type="entry name" value="PAS-assoc_C"/>
</dbReference>
<dbReference type="InterPro" id="IPR052155">
    <property type="entry name" value="Biofilm_reg_signaling"/>
</dbReference>
<dbReference type="CDD" id="cd00130">
    <property type="entry name" value="PAS"/>
    <property type="match status" value="1"/>
</dbReference>
<gene>
    <name evidence="5" type="ORF">L3556_12770</name>
</gene>
<dbReference type="InterPro" id="IPR000014">
    <property type="entry name" value="PAS"/>
</dbReference>
<feature type="domain" description="GGDEF" evidence="4">
    <location>
        <begin position="733"/>
        <end position="866"/>
    </location>
</feature>
<keyword evidence="1" id="KW-0812">Transmembrane</keyword>
<dbReference type="PROSITE" id="PS50113">
    <property type="entry name" value="PAC"/>
    <property type="match status" value="2"/>
</dbReference>
<proteinExistence type="predicted"/>
<dbReference type="InterPro" id="IPR035919">
    <property type="entry name" value="EAL_sf"/>
</dbReference>
<dbReference type="InterPro" id="IPR013655">
    <property type="entry name" value="PAS_fold_3"/>
</dbReference>
<dbReference type="Pfam" id="PF08447">
    <property type="entry name" value="PAS_3"/>
    <property type="match status" value="2"/>
</dbReference>
<dbReference type="EMBL" id="JAKKUT010000005">
    <property type="protein sequence ID" value="MDG2991796.1"/>
    <property type="molecule type" value="Genomic_DNA"/>
</dbReference>
<dbReference type="SMART" id="SM00086">
    <property type="entry name" value="PAC"/>
    <property type="match status" value="3"/>
</dbReference>
<protein>
    <submittedName>
        <fullName evidence="5">EAL domain-containing protein</fullName>
    </submittedName>
</protein>
<dbReference type="SUPFAM" id="SSF55073">
    <property type="entry name" value="Nucleotide cyclase"/>
    <property type="match status" value="1"/>
</dbReference>
<dbReference type="Pfam" id="PF00563">
    <property type="entry name" value="EAL"/>
    <property type="match status" value="1"/>
</dbReference>
<dbReference type="NCBIfam" id="TIGR00229">
    <property type="entry name" value="sensory_box"/>
    <property type="match status" value="2"/>
</dbReference>
<evidence type="ECO:0000259" key="3">
    <source>
        <dbReference type="PROSITE" id="PS50883"/>
    </source>
</evidence>
<feature type="transmembrane region" description="Helical" evidence="1">
    <location>
        <begin position="120"/>
        <end position="136"/>
    </location>
</feature>
<feature type="domain" description="EAL" evidence="3">
    <location>
        <begin position="875"/>
        <end position="1132"/>
    </location>
</feature>
<dbReference type="SUPFAM" id="SSF141868">
    <property type="entry name" value="EAL domain-like"/>
    <property type="match status" value="1"/>
</dbReference>
<feature type="transmembrane region" description="Helical" evidence="1">
    <location>
        <begin position="12"/>
        <end position="34"/>
    </location>
</feature>
<sequence>MNIYIHKIPLLAVSLVMMLTGMVLIGALLALSGMISADVVLPMTELAAISLFFSSLSLGTYLYHREKKLSQSPSISLLLVRALASTVITIGIWTLLVHHLNNGFFDLTIWEAAFYPIEDSTALNLILLGSSLFALTRRQFLSQWTAQILAVVTIALAVVDLISYLYGFPLPVLIRPDLKQPVVTALSFVIICLGILFVQPHQALMGRIMAPTSGGHLIRQLLPWIITIPILVGWLFVSMEAIDILDHDQSQAMQSIITVVSLLGLVWTEARRLNLLEQERQSFYRAYTEIDQCFRSSIILLPFPVALFTKEGHVWLLNRAWQQETGYNLTQIGTWQDWLLAAFPKPSDQQLANQEFQRTLTSGERVEQGDVTIRTNWGEQRIWSMSSIPLELATSKQQLILITAVDVTEYRQVAAELALGKENLERQVMARTEDLLGVNDELQKSEEKLNQILDGANAFFSQIRLYSNGKWQYEYLSEGHERLLGYSGFDFKEDQSLWRSRVPNHDWEIYYKPFQQRLYRYNSAQVEYRFRHRNGQLRWLAISATKQWIDADRSQLITYIGVDITERKEAQLALEESEARFRQMADSSPMMIWLTNSIGQISFANQTLLNLIDHPTDLAQGWLEAIHPEDRLEIERDFSQATATQQLFDVEYRIRGQDGSYRWVLDRGVPRYDHDGEYIGHIGSCMDISDRKLAEAKLQQAAWQDSLTGLPNRNFLIERLEALLEAYAADDQQRFAILFLDLDRFKVVNDSLGHAAGDRFLVEIAQRLQICLRQEDTLARLGGDEFVIVVENIVDAQDAFNCAERVQAAINKSYVLDHTEVTVGVSIGITLVGPEYHTAGEMLRDADIAMYEAKANGRSEIQLFRPEQYRRAHSLLHREQEFRRALREQQLQVFYQPIVDLRTDTLLGFEALIRWNHPTLGLVSPGNFLPIAEQLGLMREVDRWCMMTAAQQLAQWQDTLGSKVSGLRMSVNLSSQMFGSLSLVEDVTHTLRTTQLSGDRLILEITEGVIMEQPDIALKKLIALEKMGISCSVDDFGTGYSSLSRLSFFPLYALKIDQSFVRSMENSPENLEIIRAIIKLSEAINLKVIAEGIETHSQKLTLLQMGCQRGQGYLFSQPIDAQGATELIRKNLSFS</sequence>
<dbReference type="PROSITE" id="PS50883">
    <property type="entry name" value="EAL"/>
    <property type="match status" value="1"/>
</dbReference>
<dbReference type="SUPFAM" id="SSF55785">
    <property type="entry name" value="PYP-like sensor domain (PAS domain)"/>
    <property type="match status" value="3"/>
</dbReference>
<dbReference type="Pfam" id="PF00990">
    <property type="entry name" value="GGDEF"/>
    <property type="match status" value="1"/>
</dbReference>